<keyword evidence="3" id="KW-1185">Reference proteome</keyword>
<name>A0ABM6IVY1_9BACL</name>
<evidence type="ECO:0000256" key="1">
    <source>
        <dbReference type="SAM" id="Phobius"/>
    </source>
</evidence>
<feature type="transmembrane region" description="Helical" evidence="1">
    <location>
        <begin position="62"/>
        <end position="84"/>
    </location>
</feature>
<dbReference type="RefSeq" id="WP_071152811.1">
    <property type="nucleotide sequence ID" value="NZ_CP019401.1"/>
</dbReference>
<feature type="transmembrane region" description="Helical" evidence="1">
    <location>
        <begin position="12"/>
        <end position="41"/>
    </location>
</feature>
<reference evidence="2 3" key="1">
    <citation type="submission" date="2017-01" db="EMBL/GenBank/DDBJ databases">
        <title>Planococcus faecalis genome complete sequence.</title>
        <authorList>
            <person name="Lee P.C."/>
        </authorList>
    </citation>
    <scope>NUCLEOTIDE SEQUENCE [LARGE SCALE GENOMIC DNA]</scope>
    <source>
        <strain evidence="2 3">AJ003</strain>
    </source>
</reference>
<proteinExistence type="predicted"/>
<accession>A0ABM6IVY1</accession>
<evidence type="ECO:0000313" key="3">
    <source>
        <dbReference type="Proteomes" id="UP000189661"/>
    </source>
</evidence>
<keyword evidence="1" id="KW-0812">Transmembrane</keyword>
<sequence length="130" mass="14523">MNKKAWNLMGWGLLFAIAVSWIGFGYSSWFLLLLPLAHLSFSVRDGSIKKLGKLSSSHWLQLSFALAIAVAVVFGLILLANFLILDLLHMTGWSKTVIQVVAIILALYPAKFLYARVVHKAFDDVKMEKS</sequence>
<dbReference type="Proteomes" id="UP000189661">
    <property type="component" value="Chromosome"/>
</dbReference>
<keyword evidence="1" id="KW-1133">Transmembrane helix</keyword>
<evidence type="ECO:0000313" key="2">
    <source>
        <dbReference type="EMBL" id="AQU80745.1"/>
    </source>
</evidence>
<feature type="transmembrane region" description="Helical" evidence="1">
    <location>
        <begin position="96"/>
        <end position="114"/>
    </location>
</feature>
<protein>
    <submittedName>
        <fullName evidence="2">Disulfide bond formation protein DsbD</fullName>
    </submittedName>
</protein>
<organism evidence="2 3">
    <name type="scientific">Planococcus faecalis</name>
    <dbReference type="NCBI Taxonomy" id="1598147"/>
    <lineage>
        <taxon>Bacteria</taxon>
        <taxon>Bacillati</taxon>
        <taxon>Bacillota</taxon>
        <taxon>Bacilli</taxon>
        <taxon>Bacillales</taxon>
        <taxon>Caryophanaceae</taxon>
        <taxon>Planococcus</taxon>
    </lineage>
</organism>
<keyword evidence="1" id="KW-0472">Membrane</keyword>
<gene>
    <name evidence="2" type="ORF">AJGP001_16255</name>
</gene>
<dbReference type="EMBL" id="CP019401">
    <property type="protein sequence ID" value="AQU80745.1"/>
    <property type="molecule type" value="Genomic_DNA"/>
</dbReference>